<keyword evidence="10" id="KW-0496">Mitochondrion</keyword>
<comment type="subcellular location">
    <subcellularLocation>
        <location evidence="1">Mitochondrion</location>
    </subcellularLocation>
</comment>
<dbReference type="InterPro" id="IPR016039">
    <property type="entry name" value="Thiolase-like"/>
</dbReference>
<dbReference type="InterPro" id="IPR002155">
    <property type="entry name" value="Thiolase"/>
</dbReference>
<keyword evidence="6 13" id="KW-0808">Transferase</keyword>
<feature type="active site" description="Acyl-thioester intermediate" evidence="12">
    <location>
        <position position="124"/>
    </location>
</feature>
<keyword evidence="8" id="KW-0809">Transit peptide</keyword>
<keyword evidence="11 13" id="KW-0012">Acyltransferase</keyword>
<dbReference type="PANTHER" id="PTHR18919">
    <property type="entry name" value="ACETYL-COA C-ACYLTRANSFERASE"/>
    <property type="match status" value="1"/>
</dbReference>
<gene>
    <name evidence="16" type="ORF">GRG538_LOCUS3303</name>
</gene>
<dbReference type="PIRSF" id="PIRSF000429">
    <property type="entry name" value="Ac-CoA_Ac_transf"/>
    <property type="match status" value="1"/>
</dbReference>
<reference evidence="16" key="1">
    <citation type="submission" date="2021-02" db="EMBL/GenBank/DDBJ databases">
        <authorList>
            <person name="Nowell W R."/>
        </authorList>
    </citation>
    <scope>NUCLEOTIDE SEQUENCE</scope>
</reference>
<evidence type="ECO:0000256" key="11">
    <source>
        <dbReference type="ARBA" id="ARBA00023315"/>
    </source>
</evidence>
<evidence type="ECO:0000259" key="14">
    <source>
        <dbReference type="Pfam" id="PF00108"/>
    </source>
</evidence>
<organism evidence="16 17">
    <name type="scientific">Rotaria socialis</name>
    <dbReference type="NCBI Taxonomy" id="392032"/>
    <lineage>
        <taxon>Eukaryota</taxon>
        <taxon>Metazoa</taxon>
        <taxon>Spiralia</taxon>
        <taxon>Gnathifera</taxon>
        <taxon>Rotifera</taxon>
        <taxon>Eurotatoria</taxon>
        <taxon>Bdelloidea</taxon>
        <taxon>Philodinida</taxon>
        <taxon>Philodinidae</taxon>
        <taxon>Rotaria</taxon>
    </lineage>
</organism>
<keyword evidence="7" id="KW-0479">Metal-binding</keyword>
<dbReference type="NCBIfam" id="TIGR01930">
    <property type="entry name" value="AcCoA-C-Actrans"/>
    <property type="match status" value="1"/>
</dbReference>
<comment type="subunit">
    <text evidence="4">Homotetramer.</text>
</comment>
<evidence type="ECO:0000256" key="9">
    <source>
        <dbReference type="ARBA" id="ARBA00022958"/>
    </source>
</evidence>
<dbReference type="EMBL" id="CAJNYT010000078">
    <property type="protein sequence ID" value="CAF3328904.1"/>
    <property type="molecule type" value="Genomic_DNA"/>
</dbReference>
<evidence type="ECO:0000256" key="1">
    <source>
        <dbReference type="ARBA" id="ARBA00004173"/>
    </source>
</evidence>
<evidence type="ECO:0000256" key="7">
    <source>
        <dbReference type="ARBA" id="ARBA00022723"/>
    </source>
</evidence>
<proteinExistence type="inferred from homology"/>
<dbReference type="Proteomes" id="UP000663872">
    <property type="component" value="Unassembled WGS sequence"/>
</dbReference>
<evidence type="ECO:0000256" key="2">
    <source>
        <dbReference type="ARBA" id="ARBA00005189"/>
    </source>
</evidence>
<dbReference type="EC" id="2.3.1.9" evidence="5"/>
<feature type="active site" description="Proton acceptor" evidence="12">
    <location>
        <position position="395"/>
    </location>
</feature>
<comment type="pathway">
    <text evidence="2">Lipid metabolism.</text>
</comment>
<dbReference type="InterPro" id="IPR020615">
    <property type="entry name" value="Thiolase_acyl_enz_int_AS"/>
</dbReference>
<accession>A0A817U9N0</accession>
<sequence>MISRLRVSTLSRLLCSNCAPISSVTYQHRSASTNSNLNEVVIVSAARTPIGSFRGSLASVSATKLGATAIKACLERAKIPANRIQEVYMGNVVQAGTGQAPARQASIYAGLPQETICTTVNKVCASGMKAIMIASQSLMCGHQDIMIAGGMESMSNVPYYLARGDTPYGNIQLEDGIAKDGLTDVYDRVPMGLCAEKTAKNEKFSRADQDAYAKQSYERVAKAWKEGKFNAEIVPVTVTTKKGEILVKEDEEYKKVDFEKMKTLRTVFQKDGTITAANASKINDDGTITAANASKINDGAAACLLMTRRAAEELGCKPLARIVAFADAAAAPMDFSTAPALAIPKLLKLANVHKNDIAMWEINEAFSVVALANGKLIGISNDKLNIHGGGVALGHPIGMSGARLVVHLCHSLKPGEKGVAGICNGGGGASSIMIEKL</sequence>
<evidence type="ECO:0000256" key="4">
    <source>
        <dbReference type="ARBA" id="ARBA00011881"/>
    </source>
</evidence>
<dbReference type="GO" id="GO:0005739">
    <property type="term" value="C:mitochondrion"/>
    <property type="evidence" value="ECO:0007669"/>
    <property type="project" value="UniProtKB-SubCell"/>
</dbReference>
<dbReference type="CDD" id="cd00751">
    <property type="entry name" value="thiolase"/>
    <property type="match status" value="1"/>
</dbReference>
<dbReference type="Pfam" id="PF00108">
    <property type="entry name" value="Thiolase_N"/>
    <property type="match status" value="2"/>
</dbReference>
<feature type="domain" description="Thiolase N-terminal" evidence="14">
    <location>
        <begin position="285"/>
        <end position="308"/>
    </location>
</feature>
<dbReference type="InterPro" id="IPR020610">
    <property type="entry name" value="Thiolase_AS"/>
</dbReference>
<dbReference type="FunFam" id="3.40.47.10:FF:000127">
    <property type="entry name" value="Acetyl-CoA acetyltransferase, putative"/>
    <property type="match status" value="1"/>
</dbReference>
<dbReference type="InterPro" id="IPR020613">
    <property type="entry name" value="Thiolase_CS"/>
</dbReference>
<dbReference type="GO" id="GO:0046872">
    <property type="term" value="F:metal ion binding"/>
    <property type="evidence" value="ECO:0007669"/>
    <property type="project" value="UniProtKB-KW"/>
</dbReference>
<dbReference type="Gene3D" id="3.40.47.10">
    <property type="match status" value="3"/>
</dbReference>
<evidence type="ECO:0000256" key="13">
    <source>
        <dbReference type="RuleBase" id="RU003557"/>
    </source>
</evidence>
<evidence type="ECO:0000256" key="12">
    <source>
        <dbReference type="PIRSR" id="PIRSR000429-1"/>
    </source>
</evidence>
<comment type="similarity">
    <text evidence="3 13">Belongs to the thiolase-like superfamily. Thiolase family.</text>
</comment>
<evidence type="ECO:0000256" key="6">
    <source>
        <dbReference type="ARBA" id="ARBA00022679"/>
    </source>
</evidence>
<dbReference type="Pfam" id="PF02803">
    <property type="entry name" value="Thiolase_C"/>
    <property type="match status" value="1"/>
</dbReference>
<dbReference type="PROSITE" id="PS00737">
    <property type="entry name" value="THIOLASE_2"/>
    <property type="match status" value="1"/>
</dbReference>
<evidence type="ECO:0000259" key="15">
    <source>
        <dbReference type="Pfam" id="PF02803"/>
    </source>
</evidence>
<dbReference type="AlphaFoldDB" id="A0A817U9N0"/>
<dbReference type="InterPro" id="IPR020617">
    <property type="entry name" value="Thiolase_C"/>
</dbReference>
<evidence type="ECO:0000256" key="8">
    <source>
        <dbReference type="ARBA" id="ARBA00022946"/>
    </source>
</evidence>
<evidence type="ECO:0000313" key="17">
    <source>
        <dbReference type="Proteomes" id="UP000663872"/>
    </source>
</evidence>
<dbReference type="PROSITE" id="PS00099">
    <property type="entry name" value="THIOLASE_3"/>
    <property type="match status" value="1"/>
</dbReference>
<dbReference type="GO" id="GO:0006635">
    <property type="term" value="P:fatty acid beta-oxidation"/>
    <property type="evidence" value="ECO:0007669"/>
    <property type="project" value="TreeGrafter"/>
</dbReference>
<feature type="domain" description="Thiolase N-terminal" evidence="14">
    <location>
        <begin position="40"/>
        <end position="284"/>
    </location>
</feature>
<protein>
    <recommendedName>
        <fullName evidence="5">acetyl-CoA C-acetyltransferase</fullName>
        <ecNumber evidence="5">2.3.1.9</ecNumber>
    </recommendedName>
</protein>
<dbReference type="PROSITE" id="PS00098">
    <property type="entry name" value="THIOLASE_1"/>
    <property type="match status" value="1"/>
</dbReference>
<comment type="caution">
    <text evidence="16">The sequence shown here is derived from an EMBL/GenBank/DDBJ whole genome shotgun (WGS) entry which is preliminary data.</text>
</comment>
<evidence type="ECO:0000256" key="3">
    <source>
        <dbReference type="ARBA" id="ARBA00010982"/>
    </source>
</evidence>
<name>A0A817U9N0_9BILA</name>
<evidence type="ECO:0000313" key="16">
    <source>
        <dbReference type="EMBL" id="CAF3328904.1"/>
    </source>
</evidence>
<dbReference type="SUPFAM" id="SSF53901">
    <property type="entry name" value="Thiolase-like"/>
    <property type="match status" value="2"/>
</dbReference>
<feature type="domain" description="Thiolase C-terminal" evidence="15">
    <location>
        <begin position="317"/>
        <end position="436"/>
    </location>
</feature>
<dbReference type="InterPro" id="IPR020616">
    <property type="entry name" value="Thiolase_N"/>
</dbReference>
<dbReference type="PANTHER" id="PTHR18919:SF156">
    <property type="entry name" value="ACETYL-COA ACETYLTRANSFERASE, MITOCHONDRIAL"/>
    <property type="match status" value="1"/>
</dbReference>
<evidence type="ECO:0000256" key="5">
    <source>
        <dbReference type="ARBA" id="ARBA00012705"/>
    </source>
</evidence>
<feature type="active site" description="Proton acceptor" evidence="12">
    <location>
        <position position="423"/>
    </location>
</feature>
<evidence type="ECO:0000256" key="10">
    <source>
        <dbReference type="ARBA" id="ARBA00023128"/>
    </source>
</evidence>
<keyword evidence="9" id="KW-0630">Potassium</keyword>
<dbReference type="GO" id="GO:0003985">
    <property type="term" value="F:acetyl-CoA C-acetyltransferase activity"/>
    <property type="evidence" value="ECO:0007669"/>
    <property type="project" value="UniProtKB-EC"/>
</dbReference>